<dbReference type="AlphaFoldDB" id="A0A836HSJ9"/>
<keyword evidence="3" id="KW-1185">Reference proteome</keyword>
<accession>A0A836HSJ9</accession>
<dbReference type="EMBL" id="JAFHLR010000007">
    <property type="protein sequence ID" value="KAG5486813.1"/>
    <property type="molecule type" value="Genomic_DNA"/>
</dbReference>
<proteinExistence type="predicted"/>
<evidence type="ECO:0000313" key="2">
    <source>
        <dbReference type="EMBL" id="KAG5486813.1"/>
    </source>
</evidence>
<reference evidence="3" key="1">
    <citation type="journal article" date="2021" name="Microbiol. Resour. Announc.">
        <title>LGAAP: Leishmaniinae Genome Assembly and Annotation Pipeline.</title>
        <authorList>
            <person name="Almutairi H."/>
            <person name="Urbaniak M.D."/>
            <person name="Bates M.D."/>
            <person name="Jariyapan N."/>
            <person name="Kwakye-Nuako G."/>
            <person name="Thomaz-Soccol V."/>
            <person name="Al-Salem W.S."/>
            <person name="Dillon R.J."/>
            <person name="Bates P.A."/>
            <person name="Gatherer D."/>
        </authorList>
    </citation>
    <scope>NUCLEOTIDE SEQUENCE [LARGE SCALE GENOMIC DNA]</scope>
</reference>
<dbReference type="GeneID" id="92362136"/>
<feature type="region of interest" description="Disordered" evidence="1">
    <location>
        <begin position="194"/>
        <end position="215"/>
    </location>
</feature>
<sequence length="626" mass="66466">MRLFRPLCAREDIVELLVRRGRLADIQMLNFFSIQLDREMSAATAAAAALGSAPAAGNTGSDEKLERAAKQFEKAAVAAAAPDAESTEAAAFTAAAATTGEAEGQRMRSCEAQKRALKAFHKRSDAVRQLAVNESPVAWLKEVCCGGEEWSSLSLTAASAVATGADAGTPAKLKASGMATAVGRGGVYIGKATAAGGEGGEHRQHSSSSATGATHALPKSIRVVLRLQGRADASSKYVMASVPLEQPGVVEKRLANGVLHVRLADAEAVQCESLSAEQVASYQHALTATAYSAILRKVGDICALHATNTVRYDALLIRNPAAQMRLAQLACFRYGIDCLADYVVGDPEVVDGDEAAGFFSSFSERLQIPLIESMMLKIYAERALMDGMDGAWEMVRDTPLVAVVAHRSNPAKMIDYPYLEELLNSPKYLLVSSNGSMEEQSMAFLHPLLSQGRSFGSGASSSCTGIGSMLQSLIGLTSGHGYGGVRLAAPHVNLAGMARTLERDVASLLNVIASEKAKLEPLFVISVAQYISEVLANLAVIYRCTAALNVDEEGRGHREWLLAQAFGSASAVRRQRIMDDYVMSRAATDGIKKGKSLDHYSTHPVELMNASPRNAKASLTEEMAPA</sequence>
<dbReference type="RefSeq" id="XP_067065607.1">
    <property type="nucleotide sequence ID" value="XM_067208202.1"/>
</dbReference>
<reference evidence="3" key="2">
    <citation type="journal article" date="2021" name="Sci. Data">
        <title>Chromosome-scale genome sequencing, assembly and annotation of six genomes from subfamily Leishmaniinae.</title>
        <authorList>
            <person name="Almutairi H."/>
            <person name="Urbaniak M.D."/>
            <person name="Bates M.D."/>
            <person name="Jariyapan N."/>
            <person name="Kwakye-Nuako G."/>
            <person name="Thomaz Soccol V."/>
            <person name="Al-Salem W.S."/>
            <person name="Dillon R.J."/>
            <person name="Bates P.A."/>
            <person name="Gatherer D."/>
        </authorList>
    </citation>
    <scope>NUCLEOTIDE SEQUENCE [LARGE SCALE GENOMIC DNA]</scope>
</reference>
<organism evidence="2 3">
    <name type="scientific">Leishmania orientalis</name>
    <dbReference type="NCBI Taxonomy" id="2249476"/>
    <lineage>
        <taxon>Eukaryota</taxon>
        <taxon>Discoba</taxon>
        <taxon>Euglenozoa</taxon>
        <taxon>Kinetoplastea</taxon>
        <taxon>Metakinetoplastina</taxon>
        <taxon>Trypanosomatida</taxon>
        <taxon>Trypanosomatidae</taxon>
        <taxon>Leishmaniinae</taxon>
        <taxon>Leishmania</taxon>
    </lineage>
</organism>
<protein>
    <submittedName>
        <fullName evidence="2">Uncharacterized protein</fullName>
    </submittedName>
</protein>
<evidence type="ECO:0000256" key="1">
    <source>
        <dbReference type="SAM" id="MobiDB-lite"/>
    </source>
</evidence>
<dbReference type="Proteomes" id="UP000674143">
    <property type="component" value="Unassembled WGS sequence"/>
</dbReference>
<gene>
    <name evidence="2" type="ORF">LSCM4_06278</name>
</gene>
<name>A0A836HSJ9_9TRYP</name>
<comment type="caution">
    <text evidence="2">The sequence shown here is derived from an EMBL/GenBank/DDBJ whole genome shotgun (WGS) entry which is preliminary data.</text>
</comment>
<dbReference type="KEGG" id="loi:92362136"/>
<evidence type="ECO:0000313" key="3">
    <source>
        <dbReference type="Proteomes" id="UP000674143"/>
    </source>
</evidence>